<evidence type="ECO:0000313" key="6">
    <source>
        <dbReference type="Proteomes" id="UP000249720"/>
    </source>
</evidence>
<reference evidence="5 6" key="1">
    <citation type="submission" date="2018-06" db="EMBL/GenBank/DDBJ databases">
        <title>Genomic Encyclopedia of Archaeal and Bacterial Type Strains, Phase II (KMG-II): from individual species to whole genera.</title>
        <authorList>
            <person name="Goeker M."/>
        </authorList>
    </citation>
    <scope>NUCLEOTIDE SEQUENCE [LARGE SCALE GENOMIC DNA]</scope>
    <source>
        <strain evidence="5 6">DSM 23241</strain>
    </source>
</reference>
<dbReference type="Proteomes" id="UP000249720">
    <property type="component" value="Unassembled WGS sequence"/>
</dbReference>
<dbReference type="PROSITE" id="PS51257">
    <property type="entry name" value="PROKAR_LIPOPROTEIN"/>
    <property type="match status" value="1"/>
</dbReference>
<sequence length="558" mass="61130">MRKMFNLCLFFLLAITFACKKNSAPPPPPTPPTAPSFSLNSLKVNGTYNGFTYYNVNFKPNILLTFTTSLNAGSLSNSIQLIGSSGVVIPINTSLQNNDSAVLIQPVNNINPITLYTLNVSTALQSKAGGNLQSAIAIKLTTSIDSTDKFPQISDTALLTLIQQQTFKYFWDFGHPVSGMARERNTSGDVVTTGGTGFGIMSILVGINRGFISRTDGLNRINTIVNFLTNNCTRYHGAFSHWINGTTGATVPFSTQDNGADLVETSFLMQGLLCARQYFNGTTSAEVTLRNNINTLWNGVEWTWFTQNNQQVLYWHWSPNYNWAINMPIKGWDEALITYVLAASSATYPINQSVYSNGWASNGGMKNGNTYYGNVLPLGPTLGGPLFFAHYSFLGINPNGLSDAYANYLTQNTAHAKINYAYCVANPGGYNGYSSACWGLTASDDNISGYSAHSPTNDLGVISPTAAIASLPYTPTESMNAIRFFYYKLGDKIWGQYGFTDAFNLTNIWFATSYLAIDQGPEIVMIENYRSGLLWNLFTSCPEVQQGMRNLGFTAPYL</sequence>
<feature type="domain" description="SbsA Ig-like" evidence="4">
    <location>
        <begin position="55"/>
        <end position="141"/>
    </location>
</feature>
<dbReference type="AlphaFoldDB" id="A0A2W7RVT0"/>
<keyword evidence="1 2" id="KW-0732">Signal</keyword>
<dbReference type="InterPro" id="IPR032812">
    <property type="entry name" value="SbsA_Ig"/>
</dbReference>
<accession>A0A2W7RVT0</accession>
<evidence type="ECO:0008006" key="7">
    <source>
        <dbReference type="Google" id="ProtNLM"/>
    </source>
</evidence>
<evidence type="ECO:0000256" key="1">
    <source>
        <dbReference type="ARBA" id="ARBA00022729"/>
    </source>
</evidence>
<dbReference type="Gene3D" id="1.50.10.140">
    <property type="match status" value="1"/>
</dbReference>
<dbReference type="Pfam" id="PF13205">
    <property type="entry name" value="Big_5"/>
    <property type="match status" value="1"/>
</dbReference>
<evidence type="ECO:0000313" key="5">
    <source>
        <dbReference type="EMBL" id="PZX64444.1"/>
    </source>
</evidence>
<feature type="domain" description="Glycoamylase-like" evidence="3">
    <location>
        <begin position="327"/>
        <end position="542"/>
    </location>
</feature>
<keyword evidence="6" id="KW-1185">Reference proteome</keyword>
<protein>
    <recommendedName>
        <fullName evidence="7">Glycoamylase-like domain-containing protein</fullName>
    </recommendedName>
</protein>
<evidence type="ECO:0000259" key="4">
    <source>
        <dbReference type="Pfam" id="PF13205"/>
    </source>
</evidence>
<dbReference type="InterPro" id="IPR019282">
    <property type="entry name" value="Glycoamylase-like_cons_dom"/>
</dbReference>
<feature type="chain" id="PRO_5015930551" description="Glycoamylase-like domain-containing protein" evidence="2">
    <location>
        <begin position="21"/>
        <end position="558"/>
    </location>
</feature>
<organism evidence="5 6">
    <name type="scientific">Hydrotalea sandarakina</name>
    <dbReference type="NCBI Taxonomy" id="1004304"/>
    <lineage>
        <taxon>Bacteria</taxon>
        <taxon>Pseudomonadati</taxon>
        <taxon>Bacteroidota</taxon>
        <taxon>Chitinophagia</taxon>
        <taxon>Chitinophagales</taxon>
        <taxon>Chitinophagaceae</taxon>
        <taxon>Hydrotalea</taxon>
    </lineage>
</organism>
<gene>
    <name evidence="5" type="ORF">LX80_00640</name>
</gene>
<dbReference type="Pfam" id="PF10091">
    <property type="entry name" value="Glycoamylase"/>
    <property type="match status" value="1"/>
</dbReference>
<evidence type="ECO:0000259" key="3">
    <source>
        <dbReference type="Pfam" id="PF10091"/>
    </source>
</evidence>
<comment type="caution">
    <text evidence="5">The sequence shown here is derived from an EMBL/GenBank/DDBJ whole genome shotgun (WGS) entry which is preliminary data.</text>
</comment>
<dbReference type="EMBL" id="QKZV01000002">
    <property type="protein sequence ID" value="PZX64444.1"/>
    <property type="molecule type" value="Genomic_DNA"/>
</dbReference>
<evidence type="ECO:0000256" key="2">
    <source>
        <dbReference type="SAM" id="SignalP"/>
    </source>
</evidence>
<proteinExistence type="predicted"/>
<dbReference type="RefSeq" id="WP_245897950.1">
    <property type="nucleotide sequence ID" value="NZ_QKZV01000002.1"/>
</dbReference>
<feature type="signal peptide" evidence="2">
    <location>
        <begin position="1"/>
        <end position="20"/>
    </location>
</feature>
<name>A0A2W7RVT0_9BACT</name>